<gene>
    <name evidence="1" type="ORF">GSF08_04125</name>
</gene>
<comment type="caution">
    <text evidence="1">The sequence shown here is derived from an EMBL/GenBank/DDBJ whole genome shotgun (WGS) entry which is preliminary data.</text>
</comment>
<evidence type="ECO:0000313" key="2">
    <source>
        <dbReference type="Proteomes" id="UP000434036"/>
    </source>
</evidence>
<evidence type="ECO:0000313" key="1">
    <source>
        <dbReference type="EMBL" id="MXQ73120.1"/>
    </source>
</evidence>
<accession>A0A6N8U5F5</accession>
<dbReference type="EMBL" id="WUUQ01000001">
    <property type="protein sequence ID" value="MXQ73120.1"/>
    <property type="molecule type" value="Genomic_DNA"/>
</dbReference>
<protein>
    <submittedName>
        <fullName evidence="1">Uncharacterized protein</fullName>
    </submittedName>
</protein>
<dbReference type="Proteomes" id="UP000434036">
    <property type="component" value="Unassembled WGS sequence"/>
</dbReference>
<dbReference type="AlphaFoldDB" id="A0A6N8U5F5"/>
<sequence>MKRNFLGCFKMDPCDIRDHMFNEIIMGIQKNGGEILSTQMVSTRQSLTTFFLVLYEDNNLFSEINTLLENYKEITKKTTWHQ</sequence>
<dbReference type="RefSeq" id="WP_160624541.1">
    <property type="nucleotide sequence ID" value="NZ_WUUQ01000001.1"/>
</dbReference>
<proteinExistence type="predicted"/>
<keyword evidence="2" id="KW-1185">Reference proteome</keyword>
<reference evidence="1 2" key="1">
    <citation type="submission" date="2019-12" db="EMBL/GenBank/DDBJ databases">
        <authorList>
            <person name="Yang R."/>
        </authorList>
    </citation>
    <scope>NUCLEOTIDE SEQUENCE [LARGE SCALE GENOMIC DNA]</scope>
    <source>
        <strain evidence="1 2">DONG20-135</strain>
    </source>
</reference>
<name>A0A6N8U5F5_9FIRM</name>
<reference evidence="1 2" key="2">
    <citation type="submission" date="2020-01" db="EMBL/GenBank/DDBJ databases">
        <title>Clostridiaceae sp. nov. isolated from the gut of human by culturomics.</title>
        <authorList>
            <person name="Chang Y."/>
        </authorList>
    </citation>
    <scope>NUCLEOTIDE SEQUENCE [LARGE SCALE GENOMIC DNA]</scope>
    <source>
        <strain evidence="1 2">DONG20-135</strain>
    </source>
</reference>
<organism evidence="1 2">
    <name type="scientific">Copranaerobaculum intestinale</name>
    <dbReference type="NCBI Taxonomy" id="2692629"/>
    <lineage>
        <taxon>Bacteria</taxon>
        <taxon>Bacillati</taxon>
        <taxon>Bacillota</taxon>
        <taxon>Erysipelotrichia</taxon>
        <taxon>Erysipelotrichales</taxon>
        <taxon>Erysipelotrichaceae</taxon>
        <taxon>Copranaerobaculum</taxon>
    </lineage>
</organism>